<dbReference type="RefSeq" id="WP_068630826.1">
    <property type="nucleotide sequence ID" value="NZ_LSZQ01000053.1"/>
</dbReference>
<keyword evidence="2" id="KW-1133">Transmembrane helix</keyword>
<dbReference type="Proteomes" id="UP000070058">
    <property type="component" value="Unassembled WGS sequence"/>
</dbReference>
<dbReference type="AlphaFoldDB" id="A0A139SKC1"/>
<protein>
    <submittedName>
        <fullName evidence="3">Uncharacterized protein</fullName>
    </submittedName>
</protein>
<dbReference type="OrthoDB" id="8757083at2"/>
<evidence type="ECO:0000256" key="1">
    <source>
        <dbReference type="SAM" id="Coils"/>
    </source>
</evidence>
<proteinExistence type="predicted"/>
<evidence type="ECO:0000256" key="2">
    <source>
        <dbReference type="SAM" id="Phobius"/>
    </source>
</evidence>
<accession>A0A139SKC1</accession>
<name>A0A139SKC1_9BACT</name>
<keyword evidence="2" id="KW-0472">Membrane</keyword>
<gene>
    <name evidence="3" type="ORF">AXK11_07500</name>
</gene>
<evidence type="ECO:0000313" key="3">
    <source>
        <dbReference type="EMBL" id="KXU35001.1"/>
    </source>
</evidence>
<reference evidence="4" key="1">
    <citation type="submission" date="2016-02" db="EMBL/GenBank/DDBJ databases">
        <authorList>
            <person name="Sanders J.G."/>
            <person name="Lin J.Y."/>
            <person name="Wertz J.T."/>
            <person name="Russell J.A."/>
            <person name="Moreau C.S."/>
            <person name="Powell S."/>
        </authorList>
    </citation>
    <scope>NUCLEOTIDE SEQUENCE [LARGE SCALE GENOMIC DNA]</scope>
    <source>
        <strain evidence="4">CAG34</strain>
    </source>
</reference>
<dbReference type="EMBL" id="LSZQ01000053">
    <property type="protein sequence ID" value="KXU35001.1"/>
    <property type="molecule type" value="Genomic_DNA"/>
</dbReference>
<dbReference type="Gene3D" id="3.90.20.10">
    <property type="match status" value="1"/>
</dbReference>
<keyword evidence="2" id="KW-0812">Transmembrane</keyword>
<comment type="caution">
    <text evidence="3">The sequence shown here is derived from an EMBL/GenBank/DDBJ whole genome shotgun (WGS) entry which is preliminary data.</text>
</comment>
<evidence type="ECO:0000313" key="4">
    <source>
        <dbReference type="Proteomes" id="UP000070058"/>
    </source>
</evidence>
<feature type="transmembrane region" description="Helical" evidence="2">
    <location>
        <begin position="79"/>
        <end position="99"/>
    </location>
</feature>
<keyword evidence="1" id="KW-0175">Coiled coil</keyword>
<organism evidence="3 4">
    <name type="scientific">Cephaloticoccus primus</name>
    <dbReference type="NCBI Taxonomy" id="1548207"/>
    <lineage>
        <taxon>Bacteria</taxon>
        <taxon>Pseudomonadati</taxon>
        <taxon>Verrucomicrobiota</taxon>
        <taxon>Opitutia</taxon>
        <taxon>Opitutales</taxon>
        <taxon>Opitutaceae</taxon>
        <taxon>Cephaloticoccus</taxon>
    </lineage>
</organism>
<sequence length="169" mass="18690">MSRAAAVTVEGGKELLDAEAYTVSARGREKAREKQATREVARPAFAVAVARSVEERLGVLEATHATSADLRELRSEARLIRWVLSAVAGALIGVIGMVFSIQSSMNARVDAAVVELRTEIRATNDRLDKVIERMDARLERMDARIDKLDAKLDARFDALMAELRAQRRD</sequence>
<feature type="coiled-coil region" evidence="1">
    <location>
        <begin position="113"/>
        <end position="151"/>
    </location>
</feature>
<keyword evidence="4" id="KW-1185">Reference proteome</keyword>